<dbReference type="Pfam" id="PF13601">
    <property type="entry name" value="HTH_34"/>
    <property type="match status" value="1"/>
</dbReference>
<dbReference type="RefSeq" id="WP_354640231.1">
    <property type="nucleotide sequence ID" value="NZ_CP159872.1"/>
</dbReference>
<dbReference type="InterPro" id="IPR027395">
    <property type="entry name" value="WH_DNA-bd_dom"/>
</dbReference>
<dbReference type="PANTHER" id="PTHR37318">
    <property type="entry name" value="BSL7504 PROTEIN"/>
    <property type="match status" value="1"/>
</dbReference>
<evidence type="ECO:0000313" key="2">
    <source>
        <dbReference type="EMBL" id="XCM79514.1"/>
    </source>
</evidence>
<dbReference type="AlphaFoldDB" id="A0AAU8JTA3"/>
<dbReference type="InterPro" id="IPR036390">
    <property type="entry name" value="WH_DNA-bd_sf"/>
</dbReference>
<proteinExistence type="predicted"/>
<dbReference type="EMBL" id="CP159872">
    <property type="protein sequence ID" value="XCM79514.1"/>
    <property type="molecule type" value="Genomic_DNA"/>
</dbReference>
<organism evidence="2">
    <name type="scientific">Kitasatospora camelliae</name>
    <dbReference type="NCBI Taxonomy" id="3156397"/>
    <lineage>
        <taxon>Bacteria</taxon>
        <taxon>Bacillati</taxon>
        <taxon>Actinomycetota</taxon>
        <taxon>Actinomycetes</taxon>
        <taxon>Kitasatosporales</taxon>
        <taxon>Streptomycetaceae</taxon>
        <taxon>Kitasatospora</taxon>
    </lineage>
</organism>
<name>A0AAU8JTA3_9ACTN</name>
<dbReference type="InterPro" id="IPR036388">
    <property type="entry name" value="WH-like_DNA-bd_sf"/>
</dbReference>
<gene>
    <name evidence="2" type="ORF">ABWK59_11515</name>
</gene>
<reference evidence="2" key="1">
    <citation type="submission" date="2024-06" db="EMBL/GenBank/DDBJ databases">
        <title>The genome sequences of Kitasatospora sp. strain HUAS MG31.</title>
        <authorList>
            <person name="Mo P."/>
        </authorList>
    </citation>
    <scope>NUCLEOTIDE SEQUENCE</scope>
    <source>
        <strain evidence="2">HUAS MG31</strain>
    </source>
</reference>
<accession>A0AAU8JTA3</accession>
<protein>
    <submittedName>
        <fullName evidence="2">Transcriptional regulator</fullName>
    </submittedName>
</protein>
<feature type="domain" description="Winged helix DNA-binding" evidence="1">
    <location>
        <begin position="13"/>
        <end position="90"/>
    </location>
</feature>
<sequence length="105" mass="11183">MSDLDTVLHHPTRLTVLSFLSGCIEAEFSAVRDYCEVSDSMLSKTATALEAAGYIKVKKGYVGKRPRTWLAATRSGRDALEAYLSGLQQLAADARAAGAASADTD</sequence>
<dbReference type="KEGG" id="kcm:ABWK59_11515"/>
<dbReference type="Gene3D" id="1.10.10.10">
    <property type="entry name" value="Winged helix-like DNA-binding domain superfamily/Winged helix DNA-binding domain"/>
    <property type="match status" value="1"/>
</dbReference>
<dbReference type="PANTHER" id="PTHR37318:SF1">
    <property type="entry name" value="BSL7504 PROTEIN"/>
    <property type="match status" value="1"/>
</dbReference>
<dbReference type="SUPFAM" id="SSF46785">
    <property type="entry name" value="Winged helix' DNA-binding domain"/>
    <property type="match status" value="1"/>
</dbReference>
<evidence type="ECO:0000259" key="1">
    <source>
        <dbReference type="Pfam" id="PF13601"/>
    </source>
</evidence>